<dbReference type="Gene3D" id="1.10.3210.10">
    <property type="entry name" value="Hypothetical protein af1432"/>
    <property type="match status" value="1"/>
</dbReference>
<comment type="caution">
    <text evidence="1">The sequence shown here is derived from an EMBL/GenBank/DDBJ whole genome shotgun (WGS) entry which is preliminary data.</text>
</comment>
<dbReference type="STRING" id="1888891.DSOL_3931"/>
<gene>
    <name evidence="1" type="ORF">DSOL_3931</name>
</gene>
<proteinExistence type="predicted"/>
<dbReference type="OrthoDB" id="1099791at2"/>
<keyword evidence="1" id="KW-0378">Hydrolase</keyword>
<dbReference type="GO" id="GO:0016787">
    <property type="term" value="F:hydrolase activity"/>
    <property type="evidence" value="ECO:0007669"/>
    <property type="project" value="UniProtKB-KW"/>
</dbReference>
<organism evidence="1 2">
    <name type="scientific">Desulfosporosinus metallidurans</name>
    <dbReference type="NCBI Taxonomy" id="1888891"/>
    <lineage>
        <taxon>Bacteria</taxon>
        <taxon>Bacillati</taxon>
        <taxon>Bacillota</taxon>
        <taxon>Clostridia</taxon>
        <taxon>Eubacteriales</taxon>
        <taxon>Desulfitobacteriaceae</taxon>
        <taxon>Desulfosporosinus</taxon>
    </lineage>
</organism>
<reference evidence="1 2" key="1">
    <citation type="submission" date="2016-09" db="EMBL/GenBank/DDBJ databases">
        <title>Complete genome of Desulfosporosinus sp. OL.</title>
        <authorList>
            <person name="Mardanov A."/>
            <person name="Beletsky A."/>
            <person name="Panova A."/>
            <person name="Karnachuk O."/>
            <person name="Ravin N."/>
        </authorList>
    </citation>
    <scope>NUCLEOTIDE SEQUENCE [LARGE SCALE GENOMIC DNA]</scope>
    <source>
        <strain evidence="1 2">OL</strain>
    </source>
</reference>
<dbReference type="AlphaFoldDB" id="A0A1Q8QMX7"/>
<name>A0A1Q8QMX7_9FIRM</name>
<accession>A0A1Q8QMX7</accession>
<protein>
    <submittedName>
        <fullName evidence="1">Putative hydrolases of HD superfamily</fullName>
    </submittedName>
</protein>
<keyword evidence="2" id="KW-1185">Reference proteome</keyword>
<dbReference type="Proteomes" id="UP000186102">
    <property type="component" value="Unassembled WGS sequence"/>
</dbReference>
<dbReference type="RefSeq" id="WP_075366348.1">
    <property type="nucleotide sequence ID" value="NZ_MLBF01000040.1"/>
</dbReference>
<evidence type="ECO:0000313" key="2">
    <source>
        <dbReference type="Proteomes" id="UP000186102"/>
    </source>
</evidence>
<sequence>MSDYILTYSKIKFYPLEPIKEDIKIEDIAHSLSLMTRANGHSSHFYSVAQHSLQCYQEAESRGYSARVQLACLLHDASESYISDLTRPVKRNLPEYFIIEEKLQTTIYERFGLGDLAMEEQKQIEDVDDTLLHYEFEAMMDYQIFETAPQKSMEHDFSQRDFVSVEQGFIAAFNKLTGNSRALMRRYE</sequence>
<dbReference type="SUPFAM" id="SSF109604">
    <property type="entry name" value="HD-domain/PDEase-like"/>
    <property type="match status" value="1"/>
</dbReference>
<dbReference type="EMBL" id="MLBF01000040">
    <property type="protein sequence ID" value="OLN28696.1"/>
    <property type="molecule type" value="Genomic_DNA"/>
</dbReference>
<evidence type="ECO:0000313" key="1">
    <source>
        <dbReference type="EMBL" id="OLN28696.1"/>
    </source>
</evidence>